<dbReference type="PANTHER" id="PTHR23517">
    <property type="entry name" value="RESISTANCE PROTEIN MDTM, PUTATIVE-RELATED-RELATED"/>
    <property type="match status" value="1"/>
</dbReference>
<dbReference type="RefSeq" id="WP_241712789.1">
    <property type="nucleotide sequence ID" value="NZ_JALBUF010000003.1"/>
</dbReference>
<sequence length="403" mass="44445">MFKITRRSLENNLAHVIVPIPIFTWLLLVATAFGKLIYKSAIPFLSLFLLRHDHLSPSIIGLLLGISYLAGAFMSLFAGYLTDQYGQRNIMLLSLLTLAASIVMIPIFHSICLIGGVLTAVGLLRNAFETSNQSLVVRVTPIARQSEVLSIRYIIVNFASGVGPLMGAWLGYAGQSLAFYINGAGYVIYAFMLYMLTRRLMNDVEKKSTKSTISIKRAYQDIVHNKPFLFGLLAACMLTYGYIQIDVTLPQVLAIHHAEAVHWFAWILVLNTALIVTCQWPLFQLVRGFSKRTTIIAGTLISACGYLSFGLAHDLISYLLSMVIVSIGEMLSLTLIVPWLLEVSNPEFQGAYFGAARLRFLGDFTGSITGGIILQQFGVLPLYMSTALVVTTAVIWLTLANKS</sequence>
<dbReference type="InterPro" id="IPR020846">
    <property type="entry name" value="MFS_dom"/>
</dbReference>
<evidence type="ECO:0000313" key="9">
    <source>
        <dbReference type="EMBL" id="MCI0183038.1"/>
    </source>
</evidence>
<dbReference type="AlphaFoldDB" id="A0A9X2ABI5"/>
<dbReference type="GO" id="GO:0005886">
    <property type="term" value="C:plasma membrane"/>
    <property type="evidence" value="ECO:0007669"/>
    <property type="project" value="UniProtKB-SubCell"/>
</dbReference>
<feature type="transmembrane region" description="Helical" evidence="7">
    <location>
        <begin position="227"/>
        <end position="243"/>
    </location>
</feature>
<dbReference type="PANTHER" id="PTHR23517:SF2">
    <property type="entry name" value="MULTIDRUG RESISTANCE PROTEIN MDTH"/>
    <property type="match status" value="1"/>
</dbReference>
<dbReference type="InterPro" id="IPR050171">
    <property type="entry name" value="MFS_Transporters"/>
</dbReference>
<dbReference type="SUPFAM" id="SSF103473">
    <property type="entry name" value="MFS general substrate transporter"/>
    <property type="match status" value="1"/>
</dbReference>
<evidence type="ECO:0000256" key="4">
    <source>
        <dbReference type="ARBA" id="ARBA00022692"/>
    </source>
</evidence>
<keyword evidence="10" id="KW-1185">Reference proteome</keyword>
<evidence type="ECO:0000256" key="5">
    <source>
        <dbReference type="ARBA" id="ARBA00022989"/>
    </source>
</evidence>
<evidence type="ECO:0000256" key="2">
    <source>
        <dbReference type="ARBA" id="ARBA00022448"/>
    </source>
</evidence>
<keyword evidence="5 7" id="KW-1133">Transmembrane helix</keyword>
<dbReference type="Gene3D" id="1.20.1250.20">
    <property type="entry name" value="MFS general substrate transporter like domains"/>
    <property type="match status" value="1"/>
</dbReference>
<feature type="transmembrane region" description="Helical" evidence="7">
    <location>
        <begin position="380"/>
        <end position="399"/>
    </location>
</feature>
<dbReference type="GO" id="GO:0022857">
    <property type="term" value="F:transmembrane transporter activity"/>
    <property type="evidence" value="ECO:0007669"/>
    <property type="project" value="InterPro"/>
</dbReference>
<feature type="transmembrane region" description="Helical" evidence="7">
    <location>
        <begin position="178"/>
        <end position="197"/>
    </location>
</feature>
<evidence type="ECO:0000256" key="7">
    <source>
        <dbReference type="SAM" id="Phobius"/>
    </source>
</evidence>
<dbReference type="EMBL" id="JALBUF010000003">
    <property type="protein sequence ID" value="MCI0183038.1"/>
    <property type="molecule type" value="Genomic_DNA"/>
</dbReference>
<dbReference type="Pfam" id="PF07690">
    <property type="entry name" value="MFS_1"/>
    <property type="match status" value="1"/>
</dbReference>
<organism evidence="9 10">
    <name type="scientific">Sulfoacidibacillus ferrooxidans</name>
    <dbReference type="NCBI Taxonomy" id="2005001"/>
    <lineage>
        <taxon>Bacteria</taxon>
        <taxon>Bacillati</taxon>
        <taxon>Bacillota</taxon>
        <taxon>Bacilli</taxon>
        <taxon>Bacillales</taxon>
        <taxon>Alicyclobacillaceae</taxon>
        <taxon>Sulfoacidibacillus</taxon>
    </lineage>
</organism>
<feature type="transmembrane region" description="Helical" evidence="7">
    <location>
        <begin position="16"/>
        <end position="38"/>
    </location>
</feature>
<feature type="transmembrane region" description="Helical" evidence="7">
    <location>
        <begin position="318"/>
        <end position="341"/>
    </location>
</feature>
<evidence type="ECO:0000256" key="1">
    <source>
        <dbReference type="ARBA" id="ARBA00004651"/>
    </source>
</evidence>
<dbReference type="Proteomes" id="UP001139263">
    <property type="component" value="Unassembled WGS sequence"/>
</dbReference>
<proteinExistence type="predicted"/>
<dbReference type="InterPro" id="IPR011701">
    <property type="entry name" value="MFS"/>
</dbReference>
<evidence type="ECO:0000313" key="10">
    <source>
        <dbReference type="Proteomes" id="UP001139263"/>
    </source>
</evidence>
<feature type="transmembrane region" description="Helical" evidence="7">
    <location>
        <begin position="295"/>
        <end position="312"/>
    </location>
</feature>
<keyword evidence="2" id="KW-0813">Transport</keyword>
<feature type="domain" description="Major facilitator superfamily (MFS) profile" evidence="8">
    <location>
        <begin position="1"/>
        <end position="201"/>
    </location>
</feature>
<comment type="caution">
    <text evidence="9">The sequence shown here is derived from an EMBL/GenBank/DDBJ whole genome shotgun (WGS) entry which is preliminary data.</text>
</comment>
<evidence type="ECO:0000256" key="3">
    <source>
        <dbReference type="ARBA" id="ARBA00022475"/>
    </source>
</evidence>
<gene>
    <name evidence="9" type="ORF">MM817_01308</name>
</gene>
<feature type="transmembrane region" description="Helical" evidence="7">
    <location>
        <begin position="93"/>
        <end position="124"/>
    </location>
</feature>
<keyword evidence="3" id="KW-1003">Cell membrane</keyword>
<feature type="transmembrane region" description="Helical" evidence="7">
    <location>
        <begin position="59"/>
        <end position="81"/>
    </location>
</feature>
<protein>
    <recommendedName>
        <fullName evidence="8">Major facilitator superfamily (MFS) profile domain-containing protein</fullName>
    </recommendedName>
</protein>
<feature type="transmembrane region" description="Helical" evidence="7">
    <location>
        <begin position="263"/>
        <end position="283"/>
    </location>
</feature>
<evidence type="ECO:0000256" key="6">
    <source>
        <dbReference type="ARBA" id="ARBA00023136"/>
    </source>
</evidence>
<keyword evidence="6 7" id="KW-0472">Membrane</keyword>
<comment type="subcellular location">
    <subcellularLocation>
        <location evidence="1">Cell membrane</location>
        <topology evidence="1">Multi-pass membrane protein</topology>
    </subcellularLocation>
</comment>
<dbReference type="InterPro" id="IPR036259">
    <property type="entry name" value="MFS_trans_sf"/>
</dbReference>
<name>A0A9X2ABI5_9BACL</name>
<accession>A0A9X2ABI5</accession>
<dbReference type="PROSITE" id="PS50850">
    <property type="entry name" value="MFS"/>
    <property type="match status" value="1"/>
</dbReference>
<evidence type="ECO:0000259" key="8">
    <source>
        <dbReference type="PROSITE" id="PS50850"/>
    </source>
</evidence>
<feature type="transmembrane region" description="Helical" evidence="7">
    <location>
        <begin position="153"/>
        <end position="172"/>
    </location>
</feature>
<reference evidence="9" key="1">
    <citation type="submission" date="2022-03" db="EMBL/GenBank/DDBJ databases">
        <title>Draft Genome Sequence of Firmicute Strain S0AB, a Heterotrophic Iron/Sulfur-Oxidizing Extreme Acidophile.</title>
        <authorList>
            <person name="Vergara E."/>
            <person name="Pakostova E."/>
            <person name="Johnson D.B."/>
            <person name="Holmes D.S."/>
        </authorList>
    </citation>
    <scope>NUCLEOTIDE SEQUENCE</scope>
    <source>
        <strain evidence="9">S0AB</strain>
    </source>
</reference>
<keyword evidence="4 7" id="KW-0812">Transmembrane</keyword>